<feature type="compositionally biased region" description="Low complexity" evidence="2">
    <location>
        <begin position="1280"/>
        <end position="1290"/>
    </location>
</feature>
<evidence type="ECO:0000259" key="3">
    <source>
        <dbReference type="PROSITE" id="PS51698"/>
    </source>
</evidence>
<feature type="compositionally biased region" description="Low complexity" evidence="2">
    <location>
        <begin position="1440"/>
        <end position="1458"/>
    </location>
</feature>
<feature type="region of interest" description="Disordered" evidence="2">
    <location>
        <begin position="1272"/>
        <end position="1309"/>
    </location>
</feature>
<feature type="compositionally biased region" description="Pro residues" evidence="2">
    <location>
        <begin position="1613"/>
        <end position="1629"/>
    </location>
</feature>
<sequence length="1715" mass="183325">MSDSHRQQLLQIDKDEVLELAQLTACVAARVLSPVLQATTLVYQEAESAVQGRLEGISKQVFARLKENGSARRWCWMHPEALADGKRTAVTGREEFVDNIASSERFWGIIRESLPEDLASYLPSRWTFGDSDAERDVAKLFRTALTVTLKSVVAIPDSVGDDNLAAVAFILKELHTIAPQLLNAMVSPLRFIAGMHRINQSPSTPAVASNPVDNLGAVPVDKLQLIRRWLVYELQDLRNTDLLAQLEVSPSMRGPELCLGQRSAGQLLQPAPPQPEDGVPGGSGDAWTDCLLVKTAHLPRACALLQSNTALPAVTSDHVPMVTLEWLCDVKPWRDVDSTMRAMCHMMAKADFDFLGDTEGKPGESEFNARATFYPMAEKVLVDALEAVRQDSLTHDMLASLCTRLDSLPHLPAADPLKDIGPTVEGYAVATARLEHEFLLAEGVVVFAKVMLERVLADRFVAEEKLGVKAPELEAVNAQLEELSARSDAHNAETQLVAKMEVIEARARHQKLQAKLQAEVQAAQEAAKTANNQGADLYSLILTSKFWQSRILALTAVLRGLGRNAAPAPTPAAGNGVKSPRELAICSPLIELGKVQSAIDSILSQIAAAVTAIADKPDRRGEAMRALVALQERLNRQLTCCEGLSDMLYASCTAVVSRSGTEEGIPEHLMALVWRPASAEGPTKAPQRLASAAVQPAVGKAAAAPCGANGSPAQVPADLEACTEPALDMPALVDRALVHAPEVAGPLFPEETGASRPRSSQLIAERMQEVCGARPLDATMGWHFPNTGREAEGWLADAWLGAQQPKQLSKGVYPAMQCNVCEEDLAPEKGTCVCCVLCMRRYAHYACAFVAVAPWVCKRCAAEAYSASGIPDALQGPGLDCTDVPGWFMRVYGTLAAAPTKHARSDAPRQPAEMVDAGKPDSSDWAGCGMGMLSSTARAVGSQVMPMAPHVYEVVCEVLLDMSDAHRAVVAARPQGAAVGNYAEAAALEHWRKDIWPQLYTESEAARIKERLCTLRGNALARLRISRFVLAVVARSIGRLACHDRPALDLLAFVLKPFMQSRLHDAWTQWKVDAAERHQESLLAQEEEAAQQRAQAATRRAQKQAARAQARGAGEAASDAPGDAAEEAPVAAKPAGQNGGGLGSQRRAETAWADEEWAEALEVARREADAEREAAEAEPSDSSDGGDWNMVGARHRAPRERERGAPRGGPRAQSRDDEAAGNVGVRGRRSRRGAPGGDGAEVPPVPPAIPPEKVQYAHEVVSRALEGLLAPAMAPPAQGPPAQGLGLAQPKEVIKPPVRERPLGRRARQQEVARAVAEARARVESGRALVEAALAKGKVDSIPNALRAQIRAAARQGSGGDPRPERRGRKTREGGEAGGDAQSAEGWSDTQQQQQQRGGRRGRGGDAQGAQRGALAPDAARDVHWGGDADEDANSDDDLGCLLELLGPHAAASNAPAAPVEPTPPATQPQLPPAARAPMPGPEANIKALASHIAARAVQAAPRRPSTEAQRSDPDPAPPPMPPIPPLPHLPLPAVPAKAAAAKGLERGTDGGAAVRPPAADIAAHPRPPQHLLPSRPQQQQQQQPPAQQPPPLPTPRQPNAGAPRVSPRRAEGPPPRISPRRPVLPPGEPDLAAAMAAADAGEDIEHLDVFRCPISLEIMKDPVMAADGHTYERRSIESWLESHDTSPLTNAKLDHLYLTPNHTLRAVIHSMCTR</sequence>
<feature type="compositionally biased region" description="Low complexity" evidence="2">
    <location>
        <begin position="1572"/>
        <end position="1586"/>
    </location>
</feature>
<dbReference type="Proteomes" id="UP001445335">
    <property type="component" value="Unassembled WGS sequence"/>
</dbReference>
<accession>A0AAW1QKM0</accession>
<dbReference type="PANTHER" id="PTHR22849:SF164">
    <property type="entry name" value="U-BOX DOMAIN-CONTAINING PROTEIN"/>
    <property type="match status" value="1"/>
</dbReference>
<dbReference type="SUPFAM" id="SSF57850">
    <property type="entry name" value="RING/U-box"/>
    <property type="match status" value="1"/>
</dbReference>
<name>A0AAW1QKM0_9CHLO</name>
<evidence type="ECO:0000256" key="2">
    <source>
        <dbReference type="SAM" id="MobiDB-lite"/>
    </source>
</evidence>
<dbReference type="SMART" id="SM00504">
    <property type="entry name" value="Ubox"/>
    <property type="match status" value="1"/>
</dbReference>
<dbReference type="Pfam" id="PF04564">
    <property type="entry name" value="U-box"/>
    <property type="match status" value="1"/>
</dbReference>
<feature type="region of interest" description="Disordered" evidence="2">
    <location>
        <begin position="1163"/>
        <end position="1250"/>
    </location>
</feature>
<feature type="compositionally biased region" description="Basic and acidic residues" evidence="2">
    <location>
        <begin position="1292"/>
        <end position="1309"/>
    </location>
</feature>
<feature type="compositionally biased region" description="Low complexity" evidence="2">
    <location>
        <begin position="1495"/>
        <end position="1504"/>
    </location>
</feature>
<feature type="compositionally biased region" description="Acidic residues" evidence="2">
    <location>
        <begin position="1428"/>
        <end position="1439"/>
    </location>
</feature>
<dbReference type="PANTHER" id="PTHR22849">
    <property type="entry name" value="WDSAM1 PROTEIN"/>
    <property type="match status" value="1"/>
</dbReference>
<feature type="coiled-coil region" evidence="1">
    <location>
        <begin position="473"/>
        <end position="533"/>
    </location>
</feature>
<comment type="caution">
    <text evidence="4">The sequence shown here is derived from an EMBL/GenBank/DDBJ whole genome shotgun (WGS) entry which is preliminary data.</text>
</comment>
<protein>
    <recommendedName>
        <fullName evidence="3">U-box domain-containing protein</fullName>
    </recommendedName>
</protein>
<proteinExistence type="predicted"/>
<dbReference type="EMBL" id="JALJOU010000092">
    <property type="protein sequence ID" value="KAK9821982.1"/>
    <property type="molecule type" value="Genomic_DNA"/>
</dbReference>
<dbReference type="GO" id="GO:0016567">
    <property type="term" value="P:protein ubiquitination"/>
    <property type="evidence" value="ECO:0007669"/>
    <property type="project" value="InterPro"/>
</dbReference>
<feature type="region of interest" description="Disordered" evidence="2">
    <location>
        <begin position="1495"/>
        <end position="1630"/>
    </location>
</feature>
<organism evidence="4 5">
    <name type="scientific">Elliptochloris bilobata</name>
    <dbReference type="NCBI Taxonomy" id="381761"/>
    <lineage>
        <taxon>Eukaryota</taxon>
        <taxon>Viridiplantae</taxon>
        <taxon>Chlorophyta</taxon>
        <taxon>core chlorophytes</taxon>
        <taxon>Trebouxiophyceae</taxon>
        <taxon>Trebouxiophyceae incertae sedis</taxon>
        <taxon>Elliptochloris clade</taxon>
        <taxon>Elliptochloris</taxon>
    </lineage>
</organism>
<feature type="compositionally biased region" description="Pro residues" evidence="2">
    <location>
        <begin position="1459"/>
        <end position="1472"/>
    </location>
</feature>
<feature type="region of interest" description="Disordered" evidence="2">
    <location>
        <begin position="1352"/>
        <end position="1483"/>
    </location>
</feature>
<keyword evidence="1" id="KW-0175">Coiled coil</keyword>
<evidence type="ECO:0000313" key="5">
    <source>
        <dbReference type="Proteomes" id="UP001445335"/>
    </source>
</evidence>
<dbReference type="PROSITE" id="PS51698">
    <property type="entry name" value="U_BOX"/>
    <property type="match status" value="1"/>
</dbReference>
<gene>
    <name evidence="4" type="ORF">WJX81_001302</name>
</gene>
<evidence type="ECO:0000256" key="1">
    <source>
        <dbReference type="SAM" id="Coils"/>
    </source>
</evidence>
<dbReference type="InterPro" id="IPR045185">
    <property type="entry name" value="PUB22/23/24-like"/>
</dbReference>
<feature type="compositionally biased region" description="Pro residues" evidence="2">
    <location>
        <begin position="1515"/>
        <end position="1534"/>
    </location>
</feature>
<feature type="compositionally biased region" description="Pro residues" evidence="2">
    <location>
        <begin position="1587"/>
        <end position="1597"/>
    </location>
</feature>
<feature type="compositionally biased region" description="Low complexity" evidence="2">
    <location>
        <begin position="1553"/>
        <end position="1563"/>
    </location>
</feature>
<feature type="region of interest" description="Disordered" evidence="2">
    <location>
        <begin position="1084"/>
        <end position="1151"/>
    </location>
</feature>
<dbReference type="InterPro" id="IPR013083">
    <property type="entry name" value="Znf_RING/FYVE/PHD"/>
</dbReference>
<evidence type="ECO:0000313" key="4">
    <source>
        <dbReference type="EMBL" id="KAK9821982.1"/>
    </source>
</evidence>
<dbReference type="InterPro" id="IPR003613">
    <property type="entry name" value="Ubox_domain"/>
</dbReference>
<feature type="compositionally biased region" description="Basic and acidic residues" evidence="2">
    <location>
        <begin position="1163"/>
        <end position="1175"/>
    </location>
</feature>
<dbReference type="GO" id="GO:0061630">
    <property type="term" value="F:ubiquitin protein ligase activity"/>
    <property type="evidence" value="ECO:0007669"/>
    <property type="project" value="InterPro"/>
</dbReference>
<dbReference type="Gene3D" id="3.30.40.10">
    <property type="entry name" value="Zinc/RING finger domain, C3HC4 (zinc finger)"/>
    <property type="match status" value="1"/>
</dbReference>
<feature type="compositionally biased region" description="Low complexity" evidence="2">
    <location>
        <begin position="1091"/>
        <end position="1136"/>
    </location>
</feature>
<dbReference type="CDD" id="cd16655">
    <property type="entry name" value="RING-Ubox_WDSUB1-like"/>
    <property type="match status" value="1"/>
</dbReference>
<feature type="domain" description="U-box" evidence="3">
    <location>
        <begin position="1646"/>
        <end position="1715"/>
    </location>
</feature>
<keyword evidence="5" id="KW-1185">Reference proteome</keyword>
<reference evidence="4 5" key="1">
    <citation type="journal article" date="2024" name="Nat. Commun.">
        <title>Phylogenomics reveals the evolutionary origins of lichenization in chlorophyte algae.</title>
        <authorList>
            <person name="Puginier C."/>
            <person name="Libourel C."/>
            <person name="Otte J."/>
            <person name="Skaloud P."/>
            <person name="Haon M."/>
            <person name="Grisel S."/>
            <person name="Petersen M."/>
            <person name="Berrin J.G."/>
            <person name="Delaux P.M."/>
            <person name="Dal Grande F."/>
            <person name="Keller J."/>
        </authorList>
    </citation>
    <scope>NUCLEOTIDE SEQUENCE [LARGE SCALE GENOMIC DNA]</scope>
    <source>
        <strain evidence="4 5">SAG 245.80</strain>
    </source>
</reference>